<dbReference type="STRING" id="405671.SAMN05421827_1377"/>
<organism evidence="3 4">
    <name type="scientific">Pedobacter terrae</name>
    <dbReference type="NCBI Taxonomy" id="405671"/>
    <lineage>
        <taxon>Bacteria</taxon>
        <taxon>Pseudomonadati</taxon>
        <taxon>Bacteroidota</taxon>
        <taxon>Sphingobacteriia</taxon>
        <taxon>Sphingobacteriales</taxon>
        <taxon>Sphingobacteriaceae</taxon>
        <taxon>Pedobacter</taxon>
    </lineage>
</organism>
<dbReference type="GO" id="GO:0000155">
    <property type="term" value="F:phosphorelay sensor kinase activity"/>
    <property type="evidence" value="ECO:0007669"/>
    <property type="project" value="InterPro"/>
</dbReference>
<keyword evidence="3" id="KW-0418">Kinase</keyword>
<dbReference type="OrthoDB" id="9809908at2"/>
<keyword evidence="1" id="KW-0812">Transmembrane</keyword>
<keyword evidence="1" id="KW-1133">Transmembrane helix</keyword>
<dbReference type="Proteomes" id="UP000199643">
    <property type="component" value="Unassembled WGS sequence"/>
</dbReference>
<dbReference type="InterPro" id="IPR036890">
    <property type="entry name" value="HATPase_C_sf"/>
</dbReference>
<evidence type="ECO:0000256" key="1">
    <source>
        <dbReference type="SAM" id="Phobius"/>
    </source>
</evidence>
<dbReference type="InterPro" id="IPR010559">
    <property type="entry name" value="Sig_transdc_His_kin_internal"/>
</dbReference>
<accession>A0A1G8EET5</accession>
<proteinExistence type="predicted"/>
<dbReference type="GO" id="GO:0016020">
    <property type="term" value="C:membrane"/>
    <property type="evidence" value="ECO:0007669"/>
    <property type="project" value="InterPro"/>
</dbReference>
<dbReference type="Pfam" id="PF06580">
    <property type="entry name" value="His_kinase"/>
    <property type="match status" value="1"/>
</dbReference>
<dbReference type="EMBL" id="FNCH01000037">
    <property type="protein sequence ID" value="SDH68413.1"/>
    <property type="molecule type" value="Genomic_DNA"/>
</dbReference>
<dbReference type="InterPro" id="IPR050640">
    <property type="entry name" value="Bact_2-comp_sensor_kinase"/>
</dbReference>
<reference evidence="4" key="1">
    <citation type="submission" date="2016-10" db="EMBL/GenBank/DDBJ databases">
        <authorList>
            <person name="Varghese N."/>
            <person name="Submissions S."/>
        </authorList>
    </citation>
    <scope>NUCLEOTIDE SEQUENCE [LARGE SCALE GENOMIC DNA]</scope>
    <source>
        <strain evidence="4">DSM 17933</strain>
    </source>
</reference>
<dbReference type="Pfam" id="PF02518">
    <property type="entry name" value="HATPase_c"/>
    <property type="match status" value="1"/>
</dbReference>
<keyword evidence="1" id="KW-0472">Membrane</keyword>
<dbReference type="InterPro" id="IPR005467">
    <property type="entry name" value="His_kinase_dom"/>
</dbReference>
<evidence type="ECO:0000313" key="3">
    <source>
        <dbReference type="EMBL" id="SDH68413.1"/>
    </source>
</evidence>
<sequence>MKIRLKELYFISTSFFVIGIIFWQPAYLDFDSRFNWQLQSQVLLNYVLLSILIIPFYIYSFKSKYITDTWKTVRVYLACCPIYIFLWVLLGRKIYAALGGTYVYGNRLKNDFYRNDIYCDIYLPFLIYVLFFISAHIYHYYLQKKKIRENERAIIQKVTMNEISLLKSNIQPSFLSNSLNIIGSSIPLEYKHTRSLIYQLTQLISFSLKVSGKEKIPLSDEIEFIKNYLTLEQERFDPKVNVVYEITEESLQFMIPPMLIQPLIENAVKHGIEKNMNESTIRLRIYLNGGYIHILISDTGKGIPKINHSQLFRKGTGLGNTRQRLLQLFNENIQLEENLPSGLRVFYKIPYDSRF</sequence>
<dbReference type="InterPro" id="IPR003594">
    <property type="entry name" value="HATPase_dom"/>
</dbReference>
<evidence type="ECO:0000313" key="4">
    <source>
        <dbReference type="Proteomes" id="UP000199643"/>
    </source>
</evidence>
<dbReference type="PROSITE" id="PS50109">
    <property type="entry name" value="HIS_KIN"/>
    <property type="match status" value="1"/>
</dbReference>
<dbReference type="RefSeq" id="WP_090505005.1">
    <property type="nucleotide sequence ID" value="NZ_FNCH01000037.1"/>
</dbReference>
<feature type="transmembrane region" description="Helical" evidence="1">
    <location>
        <begin position="43"/>
        <end position="61"/>
    </location>
</feature>
<dbReference type="AlphaFoldDB" id="A0A1G8EET5"/>
<dbReference type="Gene3D" id="3.30.565.10">
    <property type="entry name" value="Histidine kinase-like ATPase, C-terminal domain"/>
    <property type="match status" value="1"/>
</dbReference>
<name>A0A1G8EET5_9SPHI</name>
<dbReference type="PANTHER" id="PTHR34220">
    <property type="entry name" value="SENSOR HISTIDINE KINASE YPDA"/>
    <property type="match status" value="1"/>
</dbReference>
<keyword evidence="3" id="KW-0808">Transferase</keyword>
<protein>
    <submittedName>
        <fullName evidence="3">Histidine kinase-, DNA gyrase B-, and HSP90-like ATPase</fullName>
    </submittedName>
</protein>
<keyword evidence="4" id="KW-1185">Reference proteome</keyword>
<gene>
    <name evidence="3" type="ORF">SAMN05421827_1377</name>
</gene>
<dbReference type="PANTHER" id="PTHR34220:SF7">
    <property type="entry name" value="SENSOR HISTIDINE KINASE YPDA"/>
    <property type="match status" value="1"/>
</dbReference>
<evidence type="ECO:0000259" key="2">
    <source>
        <dbReference type="PROSITE" id="PS50109"/>
    </source>
</evidence>
<feature type="transmembrane region" description="Helical" evidence="1">
    <location>
        <begin position="73"/>
        <end position="90"/>
    </location>
</feature>
<feature type="transmembrane region" description="Helical" evidence="1">
    <location>
        <begin position="121"/>
        <end position="142"/>
    </location>
</feature>
<dbReference type="SUPFAM" id="SSF55874">
    <property type="entry name" value="ATPase domain of HSP90 chaperone/DNA topoisomerase II/histidine kinase"/>
    <property type="match status" value="1"/>
</dbReference>
<feature type="domain" description="Histidine kinase" evidence="2">
    <location>
        <begin position="259"/>
        <end position="353"/>
    </location>
</feature>
<feature type="transmembrane region" description="Helical" evidence="1">
    <location>
        <begin position="7"/>
        <end position="23"/>
    </location>
</feature>